<evidence type="ECO:0000313" key="2">
    <source>
        <dbReference type="EMBL" id="MDR6104323.1"/>
    </source>
</evidence>
<sequence>MSLSYRNDAAGVRTAVKTFLRCALACLLIATVSVPAVAEQRNVDGMWLDDGEQLKAVEMPASGSLRLNGWTRQGKGDVYRLKVKAGETLKVSLVSRSEFVVMAIFDFAKPDDDAIFFSDTGNNTTVLTPKEDTEWLIRPILVLSSSRRGLGANYTITVERQP</sequence>
<comment type="caution">
    <text evidence="2">The sequence shown here is derived from an EMBL/GenBank/DDBJ whole genome shotgun (WGS) entry which is preliminary data.</text>
</comment>
<dbReference type="EMBL" id="JAVIZC010000003">
    <property type="protein sequence ID" value="MDR6104323.1"/>
    <property type="molecule type" value="Genomic_DNA"/>
</dbReference>
<organism evidence="2 3">
    <name type="scientific">Agrobacterium larrymoorei</name>
    <dbReference type="NCBI Taxonomy" id="160699"/>
    <lineage>
        <taxon>Bacteria</taxon>
        <taxon>Pseudomonadati</taxon>
        <taxon>Pseudomonadota</taxon>
        <taxon>Alphaproteobacteria</taxon>
        <taxon>Hyphomicrobiales</taxon>
        <taxon>Rhizobiaceae</taxon>
        <taxon>Rhizobium/Agrobacterium group</taxon>
        <taxon>Agrobacterium</taxon>
    </lineage>
</organism>
<reference evidence="2" key="1">
    <citation type="submission" date="2023-08" db="EMBL/GenBank/DDBJ databases">
        <title>Functional and genomic diversity of the sorghum phyllosphere microbiome.</title>
        <authorList>
            <person name="Shade A."/>
        </authorList>
    </citation>
    <scope>NUCLEOTIDE SEQUENCE</scope>
    <source>
        <strain evidence="2">SORGH_AS_0974</strain>
    </source>
</reference>
<feature type="chain" id="PRO_5042619667" evidence="1">
    <location>
        <begin position="39"/>
        <end position="162"/>
    </location>
</feature>
<keyword evidence="1" id="KW-0732">Signal</keyword>
<name>A0AAJ2BCN7_9HYPH</name>
<protein>
    <submittedName>
        <fullName evidence="2">Uncharacterized protein</fullName>
    </submittedName>
</protein>
<dbReference type="Gene3D" id="2.60.120.380">
    <property type="match status" value="1"/>
</dbReference>
<dbReference type="Proteomes" id="UP001255601">
    <property type="component" value="Unassembled WGS sequence"/>
</dbReference>
<proteinExistence type="predicted"/>
<dbReference type="AlphaFoldDB" id="A0AAJ2BCN7"/>
<gene>
    <name evidence="2" type="ORF">QE369_004520</name>
</gene>
<evidence type="ECO:0000313" key="3">
    <source>
        <dbReference type="Proteomes" id="UP001255601"/>
    </source>
</evidence>
<feature type="signal peptide" evidence="1">
    <location>
        <begin position="1"/>
        <end position="38"/>
    </location>
</feature>
<evidence type="ECO:0000256" key="1">
    <source>
        <dbReference type="SAM" id="SignalP"/>
    </source>
</evidence>
<accession>A0AAJ2BCN7</accession>